<evidence type="ECO:0000256" key="1">
    <source>
        <dbReference type="SAM" id="Phobius"/>
    </source>
</evidence>
<feature type="transmembrane region" description="Helical" evidence="1">
    <location>
        <begin position="12"/>
        <end position="35"/>
    </location>
</feature>
<dbReference type="RefSeq" id="WP_338534924.1">
    <property type="nucleotide sequence ID" value="NZ_AP028654.1"/>
</dbReference>
<dbReference type="Proteomes" id="UP001321786">
    <property type="component" value="Chromosome"/>
</dbReference>
<keyword evidence="1" id="KW-1133">Transmembrane helix</keyword>
<protein>
    <submittedName>
        <fullName evidence="2">Uncharacterized protein</fullName>
    </submittedName>
</protein>
<dbReference type="EMBL" id="AP028654">
    <property type="protein sequence ID" value="BEP29279.1"/>
    <property type="molecule type" value="Genomic_DNA"/>
</dbReference>
<proteinExistence type="predicted"/>
<sequence>MKNKKSGRFIKILLIIGAIFLLIVGAIFNMVIGYFSGDDDFYKVEGKWEGKIDEEVNVITTIEKGNVKVDGYTYAYMDIDLADGSEKLFENVKFKDGRIINADENPQTEIDLNLSGDEKKLNGTIKLKGKELQKISLSMH</sequence>
<evidence type="ECO:0000313" key="2">
    <source>
        <dbReference type="EMBL" id="BEP29279.1"/>
    </source>
</evidence>
<accession>A0AAU9EMF1</accession>
<reference evidence="2 3" key="1">
    <citation type="submission" date="2023-08" db="EMBL/GenBank/DDBJ databases">
        <title>Helicovermis profunda gen. nov., sp. nov., a novel mesophilic, fermentative bacterium within the Bacillota from a deep-sea hydrothermal vent chimney.</title>
        <authorList>
            <person name="Miyazaki U."/>
            <person name="Mizutani D."/>
            <person name="Hashimoto Y."/>
            <person name="Tame A."/>
            <person name="Sawayama S."/>
            <person name="Miyazaki J."/>
            <person name="Takai K."/>
            <person name="Nakagawa S."/>
        </authorList>
    </citation>
    <scope>NUCLEOTIDE SEQUENCE [LARGE SCALE GENOMIC DNA]</scope>
    <source>
        <strain evidence="2 3">S502</strain>
    </source>
</reference>
<evidence type="ECO:0000313" key="3">
    <source>
        <dbReference type="Proteomes" id="UP001321786"/>
    </source>
</evidence>
<keyword evidence="1" id="KW-0812">Transmembrane</keyword>
<keyword evidence="3" id="KW-1185">Reference proteome</keyword>
<name>A0AAU9EMF1_9FIRM</name>
<keyword evidence="1" id="KW-0472">Membrane</keyword>
<organism evidence="2 3">
    <name type="scientific">Helicovermis profundi</name>
    <dbReference type="NCBI Taxonomy" id="3065157"/>
    <lineage>
        <taxon>Bacteria</taxon>
        <taxon>Bacillati</taxon>
        <taxon>Bacillota</taxon>
        <taxon>Clostridia</taxon>
        <taxon>Helicovermis</taxon>
    </lineage>
</organism>
<dbReference type="KEGG" id="hprf:HLPR_16100"/>
<dbReference type="AlphaFoldDB" id="A0AAU9EMF1"/>
<gene>
    <name evidence="2" type="ORF">HLPR_16100</name>
</gene>